<feature type="transmembrane region" description="Helical" evidence="5">
    <location>
        <begin position="203"/>
        <end position="222"/>
    </location>
</feature>
<dbReference type="EMBL" id="NGKC01000002">
    <property type="protein sequence ID" value="RSU13768.1"/>
    <property type="molecule type" value="Genomic_DNA"/>
</dbReference>
<evidence type="ECO:0000256" key="4">
    <source>
        <dbReference type="ARBA" id="ARBA00023136"/>
    </source>
</evidence>
<evidence type="ECO:0000256" key="5">
    <source>
        <dbReference type="SAM" id="Phobius"/>
    </source>
</evidence>
<organism evidence="6 7">
    <name type="scientific">Vagococcus acidifermentans</name>
    <dbReference type="NCBI Taxonomy" id="564710"/>
    <lineage>
        <taxon>Bacteria</taxon>
        <taxon>Bacillati</taxon>
        <taxon>Bacillota</taxon>
        <taxon>Bacilli</taxon>
        <taxon>Lactobacillales</taxon>
        <taxon>Enterococcaceae</taxon>
        <taxon>Vagococcus</taxon>
    </lineage>
</organism>
<feature type="transmembrane region" description="Helical" evidence="5">
    <location>
        <begin position="21"/>
        <end position="44"/>
    </location>
</feature>
<reference evidence="6 7" key="1">
    <citation type="submission" date="2017-05" db="EMBL/GenBank/DDBJ databases">
        <title>Vagococcus spp. assemblies.</title>
        <authorList>
            <person name="Gulvik C.A."/>
        </authorList>
    </citation>
    <scope>NUCLEOTIDE SEQUENCE [LARGE SCALE GENOMIC DNA]</scope>
    <source>
        <strain evidence="6 7">LMG 24798</strain>
    </source>
</reference>
<evidence type="ECO:0000313" key="6">
    <source>
        <dbReference type="EMBL" id="RSU13768.1"/>
    </source>
</evidence>
<dbReference type="Proteomes" id="UP000286773">
    <property type="component" value="Unassembled WGS sequence"/>
</dbReference>
<sequence>MRVSETDSVRPAEGELKRTMTFFPALSTVMGTVIGAGVFFKAASVASVTGSTSLHMFSWLLGGLISVCAGLTAAELAAAIPETGGMLRYVERAYGKFASFLLGWAQAIIYFPANVAALSIIFGTQFKNLFGLSDTMIVPIAIAAATSIMLLNFLGSKAGGMFQSITLVCKLVPLALIVVFGLFQEGQIEVSLFPVQAGAGVGGFAPALGAGLLATMFAYDGWIHVGNIAGELKNPSRDLPRAIAGGIFGIMIVYLLVNWAYLRTMAIPDLAGNENAAMEVAQKIFGGLGGRIVTIGILVSVYGTINGYTLTGMRLPYAMGISRQLPFSDKLAKLNRNKVPYIAGFLELGIAIIMMMVGGFDVLTDMLIFVIWIFYTMVFVAVIILRKTEPDLHRPYKVPVYPVIPAIAIVGGVFIVIMTLINQFQLAMIGLILTAVGIPFYLYMQKKIQ</sequence>
<dbReference type="OrthoDB" id="3181223at2"/>
<feature type="transmembrane region" description="Helical" evidence="5">
    <location>
        <begin position="424"/>
        <end position="444"/>
    </location>
</feature>
<feature type="transmembrane region" description="Helical" evidence="5">
    <location>
        <begin position="167"/>
        <end position="183"/>
    </location>
</feature>
<dbReference type="Pfam" id="PF13520">
    <property type="entry name" value="AA_permease_2"/>
    <property type="match status" value="1"/>
</dbReference>
<protein>
    <submittedName>
        <fullName evidence="6">Amino acid permease</fullName>
    </submittedName>
</protein>
<name>A0A430B0C1_9ENTE</name>
<comment type="caution">
    <text evidence="6">The sequence shown here is derived from an EMBL/GenBank/DDBJ whole genome shotgun (WGS) entry which is preliminary data.</text>
</comment>
<dbReference type="InterPro" id="IPR050598">
    <property type="entry name" value="AminoAcid_Transporter"/>
</dbReference>
<keyword evidence="2 5" id="KW-0812">Transmembrane</keyword>
<dbReference type="PANTHER" id="PTHR11785">
    <property type="entry name" value="AMINO ACID TRANSPORTER"/>
    <property type="match status" value="1"/>
</dbReference>
<keyword evidence="7" id="KW-1185">Reference proteome</keyword>
<comment type="subcellular location">
    <subcellularLocation>
        <location evidence="1">Membrane</location>
        <topology evidence="1">Multi-pass membrane protein</topology>
    </subcellularLocation>
</comment>
<keyword evidence="3 5" id="KW-1133">Transmembrane helix</keyword>
<dbReference type="PIRSF" id="PIRSF006060">
    <property type="entry name" value="AA_transporter"/>
    <property type="match status" value="1"/>
</dbReference>
<dbReference type="RefSeq" id="WP_126812041.1">
    <property type="nucleotide sequence ID" value="NZ_NGKC01000002.1"/>
</dbReference>
<feature type="transmembrane region" description="Helical" evidence="5">
    <location>
        <begin position="56"/>
        <end position="80"/>
    </location>
</feature>
<keyword evidence="4 5" id="KW-0472">Membrane</keyword>
<feature type="transmembrane region" description="Helical" evidence="5">
    <location>
        <begin position="284"/>
        <end position="305"/>
    </location>
</feature>
<feature type="transmembrane region" description="Helical" evidence="5">
    <location>
        <begin position="242"/>
        <end position="262"/>
    </location>
</feature>
<feature type="transmembrane region" description="Helical" evidence="5">
    <location>
        <begin position="366"/>
        <end position="386"/>
    </location>
</feature>
<evidence type="ECO:0000256" key="2">
    <source>
        <dbReference type="ARBA" id="ARBA00022692"/>
    </source>
</evidence>
<feature type="transmembrane region" description="Helical" evidence="5">
    <location>
        <begin position="339"/>
        <end position="360"/>
    </location>
</feature>
<proteinExistence type="predicted"/>
<feature type="transmembrane region" description="Helical" evidence="5">
    <location>
        <begin position="398"/>
        <end position="418"/>
    </location>
</feature>
<feature type="transmembrane region" description="Helical" evidence="5">
    <location>
        <begin position="136"/>
        <end position="155"/>
    </location>
</feature>
<evidence type="ECO:0000313" key="7">
    <source>
        <dbReference type="Proteomes" id="UP000286773"/>
    </source>
</evidence>
<feature type="transmembrane region" description="Helical" evidence="5">
    <location>
        <begin position="101"/>
        <end position="124"/>
    </location>
</feature>
<evidence type="ECO:0000256" key="1">
    <source>
        <dbReference type="ARBA" id="ARBA00004141"/>
    </source>
</evidence>
<dbReference type="FunFam" id="1.20.1740.10:FF:000051">
    <property type="entry name" value="Amino acid permease"/>
    <property type="match status" value="1"/>
</dbReference>
<dbReference type="AlphaFoldDB" id="A0A430B0C1"/>
<dbReference type="GO" id="GO:0016020">
    <property type="term" value="C:membrane"/>
    <property type="evidence" value="ECO:0007669"/>
    <property type="project" value="UniProtKB-SubCell"/>
</dbReference>
<dbReference type="Gene3D" id="1.20.1740.10">
    <property type="entry name" value="Amino acid/polyamine transporter I"/>
    <property type="match status" value="1"/>
</dbReference>
<gene>
    <name evidence="6" type="ORF">CBF27_02390</name>
</gene>
<dbReference type="PANTHER" id="PTHR11785:SF512">
    <property type="entry name" value="SOBREMESA, ISOFORM B"/>
    <property type="match status" value="1"/>
</dbReference>
<dbReference type="GO" id="GO:0015179">
    <property type="term" value="F:L-amino acid transmembrane transporter activity"/>
    <property type="evidence" value="ECO:0007669"/>
    <property type="project" value="TreeGrafter"/>
</dbReference>
<dbReference type="InterPro" id="IPR002293">
    <property type="entry name" value="AA/rel_permease1"/>
</dbReference>
<evidence type="ECO:0000256" key="3">
    <source>
        <dbReference type="ARBA" id="ARBA00022989"/>
    </source>
</evidence>
<accession>A0A430B0C1</accession>